<dbReference type="AlphaFoldDB" id="A0A3N2R5L1"/>
<dbReference type="Proteomes" id="UP000268016">
    <property type="component" value="Unassembled WGS sequence"/>
</dbReference>
<keyword evidence="3 8" id="KW-0699">rRNA-binding</keyword>
<evidence type="ECO:0000256" key="7">
    <source>
        <dbReference type="ARBA" id="ARBA00035243"/>
    </source>
</evidence>
<dbReference type="InterPro" id="IPR009000">
    <property type="entry name" value="Transl_B-barrel_sf"/>
</dbReference>
<dbReference type="PANTHER" id="PTHR11229">
    <property type="entry name" value="50S RIBOSOMAL PROTEIN L3"/>
    <property type="match status" value="1"/>
</dbReference>
<evidence type="ECO:0000256" key="9">
    <source>
        <dbReference type="SAM" id="MobiDB-lite"/>
    </source>
</evidence>
<proteinExistence type="inferred from homology"/>
<gene>
    <name evidence="8" type="primary">rplC</name>
    <name evidence="10" type="ORF">EAT49_10030</name>
</gene>
<evidence type="ECO:0000256" key="8">
    <source>
        <dbReference type="HAMAP-Rule" id="MF_01325"/>
    </source>
</evidence>
<dbReference type="FunFam" id="3.30.160.810:FF:000001">
    <property type="entry name" value="50S ribosomal protein L3"/>
    <property type="match status" value="1"/>
</dbReference>
<comment type="caution">
    <text evidence="10">The sequence shown here is derived from an EMBL/GenBank/DDBJ whole genome shotgun (WGS) entry which is preliminary data.</text>
</comment>
<dbReference type="PANTHER" id="PTHR11229:SF16">
    <property type="entry name" value="LARGE RIBOSOMAL SUBUNIT PROTEIN UL3C"/>
    <property type="match status" value="1"/>
</dbReference>
<organism evidence="10 11">
    <name type="scientific">Histidinibacterium lentulum</name>
    <dbReference type="NCBI Taxonomy" id="2480588"/>
    <lineage>
        <taxon>Bacteria</taxon>
        <taxon>Pseudomonadati</taxon>
        <taxon>Pseudomonadota</taxon>
        <taxon>Alphaproteobacteria</taxon>
        <taxon>Rhodobacterales</taxon>
        <taxon>Paracoccaceae</taxon>
        <taxon>Histidinibacterium</taxon>
    </lineage>
</organism>
<accession>A0A3N2R5L1</accession>
<evidence type="ECO:0000256" key="3">
    <source>
        <dbReference type="ARBA" id="ARBA00022730"/>
    </source>
</evidence>
<dbReference type="InterPro" id="IPR000597">
    <property type="entry name" value="Ribosomal_uL3"/>
</dbReference>
<feature type="modified residue" description="N5-methylglutamine" evidence="8">
    <location>
        <position position="152"/>
    </location>
</feature>
<comment type="similarity">
    <text evidence="1 8">Belongs to the universal ribosomal protein uL3 family.</text>
</comment>
<dbReference type="GO" id="GO:0019843">
    <property type="term" value="F:rRNA binding"/>
    <property type="evidence" value="ECO:0007669"/>
    <property type="project" value="UniProtKB-UniRule"/>
</dbReference>
<keyword evidence="2 8" id="KW-0488">Methylation</keyword>
<evidence type="ECO:0000313" key="10">
    <source>
        <dbReference type="EMBL" id="ROU02651.1"/>
    </source>
</evidence>
<dbReference type="OrthoDB" id="9806135at2"/>
<dbReference type="Gene3D" id="2.40.30.10">
    <property type="entry name" value="Translation factors"/>
    <property type="match status" value="1"/>
</dbReference>
<evidence type="ECO:0000256" key="4">
    <source>
        <dbReference type="ARBA" id="ARBA00022884"/>
    </source>
</evidence>
<feature type="compositionally biased region" description="Basic and acidic residues" evidence="9">
    <location>
        <begin position="265"/>
        <end position="290"/>
    </location>
</feature>
<dbReference type="NCBIfam" id="TIGR03625">
    <property type="entry name" value="L3_bact"/>
    <property type="match status" value="1"/>
</dbReference>
<evidence type="ECO:0000256" key="6">
    <source>
        <dbReference type="ARBA" id="ARBA00023274"/>
    </source>
</evidence>
<dbReference type="Pfam" id="PF00297">
    <property type="entry name" value="Ribosomal_L3"/>
    <property type="match status" value="1"/>
</dbReference>
<sequence length="290" mass="30939">MLRSGIIAKKIGMTRIFQEDGRQIPVTVLQLDKLQVVAQRTADRDGYTAVQLGAGTAKAKRTTAALRGHFAKASVEPKRKIAEFRVAPENLIEVGEEITADHYFEGQYVDVSGTSIGKGFQGAMKRHNFGGLRASHGVSISHRSHGSTGQCQDPGKVFKGKKMAGHMGAVRVTTQNLQVIRTDADRGIIMVKGAVPGSKGGWVTVKDAVKKPVPENVIYPAALKSAADEARRLAEEAAAQAEAEAKAAEEARLAEEAAAQEAALEEAKAEIAEEGADTDKSEPEKKDGEE</sequence>
<evidence type="ECO:0000256" key="1">
    <source>
        <dbReference type="ARBA" id="ARBA00006540"/>
    </source>
</evidence>
<feature type="region of interest" description="Disordered" evidence="9">
    <location>
        <begin position="247"/>
        <end position="290"/>
    </location>
</feature>
<dbReference type="EMBL" id="RDRB01000004">
    <property type="protein sequence ID" value="ROU02651.1"/>
    <property type="molecule type" value="Genomic_DNA"/>
</dbReference>
<evidence type="ECO:0000256" key="2">
    <source>
        <dbReference type="ARBA" id="ARBA00022481"/>
    </source>
</evidence>
<dbReference type="HAMAP" id="MF_01325_B">
    <property type="entry name" value="Ribosomal_uL3_B"/>
    <property type="match status" value="1"/>
</dbReference>
<keyword evidence="11" id="KW-1185">Reference proteome</keyword>
<evidence type="ECO:0000313" key="11">
    <source>
        <dbReference type="Proteomes" id="UP000268016"/>
    </source>
</evidence>
<dbReference type="Gene3D" id="3.30.160.810">
    <property type="match status" value="1"/>
</dbReference>
<dbReference type="InterPro" id="IPR019927">
    <property type="entry name" value="Ribosomal_uL3_bac/org-type"/>
</dbReference>
<comment type="PTM">
    <text evidence="8">Methylated by PrmB.</text>
</comment>
<comment type="function">
    <text evidence="8">One of the primary rRNA binding proteins, it binds directly near the 3'-end of the 23S rRNA, where it nucleates assembly of the 50S subunit.</text>
</comment>
<protein>
    <recommendedName>
        <fullName evidence="7 8">Large ribosomal subunit protein uL3</fullName>
    </recommendedName>
</protein>
<keyword evidence="4 8" id="KW-0694">RNA-binding</keyword>
<dbReference type="SUPFAM" id="SSF50447">
    <property type="entry name" value="Translation proteins"/>
    <property type="match status" value="1"/>
</dbReference>
<reference evidence="10 11" key="1">
    <citation type="submission" date="2018-10" db="EMBL/GenBank/DDBJ databases">
        <title>Histidinibacterium lentulum gen. nov., sp. nov., a marine bacterium from the culture broth of Picochlorum sp. 122.</title>
        <authorList>
            <person name="Wang G."/>
        </authorList>
    </citation>
    <scope>NUCLEOTIDE SEQUENCE [LARGE SCALE GENOMIC DNA]</scope>
    <source>
        <strain evidence="10 11">B17</strain>
    </source>
</reference>
<dbReference type="GO" id="GO:0006412">
    <property type="term" value="P:translation"/>
    <property type="evidence" value="ECO:0007669"/>
    <property type="project" value="UniProtKB-UniRule"/>
</dbReference>
<dbReference type="GO" id="GO:0022625">
    <property type="term" value="C:cytosolic large ribosomal subunit"/>
    <property type="evidence" value="ECO:0007669"/>
    <property type="project" value="TreeGrafter"/>
</dbReference>
<dbReference type="RefSeq" id="WP_123642175.1">
    <property type="nucleotide sequence ID" value="NZ_ML119084.1"/>
</dbReference>
<keyword evidence="6 8" id="KW-0687">Ribonucleoprotein</keyword>
<evidence type="ECO:0000256" key="5">
    <source>
        <dbReference type="ARBA" id="ARBA00022980"/>
    </source>
</evidence>
<name>A0A3N2R5L1_9RHOB</name>
<dbReference type="GO" id="GO:0003735">
    <property type="term" value="F:structural constituent of ribosome"/>
    <property type="evidence" value="ECO:0007669"/>
    <property type="project" value="UniProtKB-UniRule"/>
</dbReference>
<comment type="subunit">
    <text evidence="8">Part of the 50S ribosomal subunit. Forms a cluster with proteins L14 and L19.</text>
</comment>
<dbReference type="FunFam" id="2.40.30.10:FF:000004">
    <property type="entry name" value="50S ribosomal protein L3"/>
    <property type="match status" value="1"/>
</dbReference>
<keyword evidence="5 8" id="KW-0689">Ribosomal protein</keyword>